<evidence type="ECO:0000256" key="1">
    <source>
        <dbReference type="ARBA" id="ARBA00007626"/>
    </source>
</evidence>
<organism evidence="3">
    <name type="scientific">Pseudo-nitzschia australis</name>
    <dbReference type="NCBI Taxonomy" id="44445"/>
    <lineage>
        <taxon>Eukaryota</taxon>
        <taxon>Sar</taxon>
        <taxon>Stramenopiles</taxon>
        <taxon>Ochrophyta</taxon>
        <taxon>Bacillariophyta</taxon>
        <taxon>Bacillariophyceae</taxon>
        <taxon>Bacillariophycidae</taxon>
        <taxon>Bacillariales</taxon>
        <taxon>Bacillariaceae</taxon>
        <taxon>Pseudo-nitzschia</taxon>
    </lineage>
</organism>
<gene>
    <name evidence="3" type="ORF">PAUS00366_LOCUS22555</name>
</gene>
<accession>A0A7S4AY51</accession>
<evidence type="ECO:0000256" key="2">
    <source>
        <dbReference type="SAM" id="MobiDB-lite"/>
    </source>
</evidence>
<dbReference type="InterPro" id="IPR050872">
    <property type="entry name" value="PPR_P_subfamily"/>
</dbReference>
<sequence>MALLLTKNQTLKLHSYTRGAMMSKIKMTATTIPNMFLLLLASHGLMIVFVVVANGLKGCSSFQLQSPSTSSLSRSSLVALNSWKIGFITNRENTKLLSSKVLSNEEELLAAVENGSIDIEELKDILGDDFDDEEGDEYDDDEEEEYDDEEEEVGDSLGEEYDEKVDDDLEYDEEMEEEGNETELLMQFVEHCRETSIGELETGDAELIREILRNFPLDAFDNEDGESENSKNSKKASYIVEYLLHRFIDEWRDSILLLEGYDEHDSDSPIKQLQEREEHFRPTGNDFYHAMVTVWKDEQSKDSPDVKAKRIWELASEQREFISFFQNNDDILAAESLYPTLRTIELVLEALVSSYERGVDRKASVVVEQWLPEYGLTFSPKIYGPYIQMVAKARNKGAARKAEKLLRKAVSEYPPTDYESPIGVEVFNAVVTAYAKARGESYGTERAQELIVFMDTLGKPGCAPNAKTFTSLVDAYAQTNEWDGVFEAQSILNNLLNQYLEDGEGKHLEPSVATWTIVIAAWMRLSRKGRPGAAKRAGDLLRRMDSLASAGRITAKPDAITYVTVFNAYANCKYKDEIENAEEILDEMNEIYLDGDDSFKPSVPAIKSLLAGWIKVGDIFQAERALKKYEGFLEDAENDESGEARNVMSGSDWEDIYKSFLNAHTRFDNPKRAMEYLNLMVENDGMEPDTLCYEKIIDTHARLGEEDCGQKTQELFQLLEKRRQLGMVSVKERVYTCILRALTKAKVPGLHKKAYLVMQRMRSLAEEGNPNVEPNIFTYNAVLNACAECVNIEGIPHQEAFQTTVRVVTELREMATPDHVTYGNMIKCSNLLSADSQQQTKDKFITTTFKLCCESGNVNNYFIRDLSRAASTDLWVKLTRFSPDCKEKAAIDVDEATKLVAILPPSWRQR</sequence>
<evidence type="ECO:0008006" key="4">
    <source>
        <dbReference type="Google" id="ProtNLM"/>
    </source>
</evidence>
<dbReference type="Gene3D" id="1.25.40.10">
    <property type="entry name" value="Tetratricopeptide repeat domain"/>
    <property type="match status" value="3"/>
</dbReference>
<protein>
    <recommendedName>
        <fullName evidence="4">Pentacotripeptide-repeat region of PRORP domain-containing protein</fullName>
    </recommendedName>
</protein>
<evidence type="ECO:0000313" key="3">
    <source>
        <dbReference type="EMBL" id="CAE0729770.1"/>
    </source>
</evidence>
<dbReference type="PANTHER" id="PTHR46128:SF329">
    <property type="entry name" value="MITOCHONDRIAL GROUP I INTRON SPLICING FACTOR DMR1"/>
    <property type="match status" value="1"/>
</dbReference>
<proteinExistence type="inferred from homology"/>
<dbReference type="PANTHER" id="PTHR46128">
    <property type="entry name" value="MITOCHONDRIAL GROUP I INTRON SPLICING FACTOR CCM1"/>
    <property type="match status" value="1"/>
</dbReference>
<name>A0A7S4AY51_9STRA</name>
<dbReference type="EMBL" id="HBIX01034501">
    <property type="protein sequence ID" value="CAE0729770.1"/>
    <property type="molecule type" value="Transcribed_RNA"/>
</dbReference>
<dbReference type="InterPro" id="IPR011990">
    <property type="entry name" value="TPR-like_helical_dom_sf"/>
</dbReference>
<feature type="region of interest" description="Disordered" evidence="2">
    <location>
        <begin position="124"/>
        <end position="162"/>
    </location>
</feature>
<comment type="similarity">
    <text evidence="1">Belongs to the PPR family. P subfamily.</text>
</comment>
<feature type="compositionally biased region" description="Acidic residues" evidence="2">
    <location>
        <begin position="127"/>
        <end position="162"/>
    </location>
</feature>
<reference evidence="3" key="1">
    <citation type="submission" date="2021-01" db="EMBL/GenBank/DDBJ databases">
        <authorList>
            <person name="Corre E."/>
            <person name="Pelletier E."/>
            <person name="Niang G."/>
            <person name="Scheremetjew M."/>
            <person name="Finn R."/>
            <person name="Kale V."/>
            <person name="Holt S."/>
            <person name="Cochrane G."/>
            <person name="Meng A."/>
            <person name="Brown T."/>
            <person name="Cohen L."/>
        </authorList>
    </citation>
    <scope>NUCLEOTIDE SEQUENCE</scope>
    <source>
        <strain evidence="3">10249 10 AB</strain>
    </source>
</reference>
<dbReference type="AlphaFoldDB" id="A0A7S4AY51"/>